<evidence type="ECO:0000256" key="2">
    <source>
        <dbReference type="SAM" id="MobiDB-lite"/>
    </source>
</evidence>
<evidence type="ECO:0000256" key="1">
    <source>
        <dbReference type="ARBA" id="ARBA00009953"/>
    </source>
</evidence>
<dbReference type="PANTHER" id="PTHR21483">
    <property type="entry name" value="RNA POLYMERASE II-ASSOCIATED PROTEIN 1"/>
    <property type="match status" value="1"/>
</dbReference>
<comment type="similarity">
    <text evidence="1">Belongs to the RPAP1 family.</text>
</comment>
<evidence type="ECO:0000313" key="6">
    <source>
        <dbReference type="Proteomes" id="UP001375240"/>
    </source>
</evidence>
<dbReference type="GO" id="GO:0006366">
    <property type="term" value="P:transcription by RNA polymerase II"/>
    <property type="evidence" value="ECO:0007669"/>
    <property type="project" value="InterPro"/>
</dbReference>
<feature type="region of interest" description="Disordered" evidence="2">
    <location>
        <begin position="28"/>
        <end position="109"/>
    </location>
</feature>
<evidence type="ECO:0000313" key="5">
    <source>
        <dbReference type="EMBL" id="KAK6352825.1"/>
    </source>
</evidence>
<name>A0AAV9V170_9PEZI</name>
<feature type="domain" description="RPAP1 C-terminal" evidence="3">
    <location>
        <begin position="153"/>
        <end position="219"/>
    </location>
</feature>
<evidence type="ECO:0000259" key="4">
    <source>
        <dbReference type="Pfam" id="PF08621"/>
    </source>
</evidence>
<feature type="compositionally biased region" description="Low complexity" evidence="2">
    <location>
        <begin position="43"/>
        <end position="67"/>
    </location>
</feature>
<sequence>MSAAQVAHERQELVDSLSPELLQMFLKRASLDDPVDTSRVKLPTSTSTTIPTSTPPSTSTSTHTPPSTEAPHLASISSDLPPPVRIHFPAPVDQDPDPDPDPTSPSFLSHLHKKYFPTLPSDPQKLAWMAPPTPDDSADTYSPLLPSLLPSAIRFDFRGRLLPPRQAREVPGHLGLHHHADAPLSAGYTIPELSHLSRSSFPAQRCMAFQTLGRILYRLGSGAYSTSTSPDEEETAEGGVEGPSRSIATDLERGLWRCIHEGRVLETLQEAAGDGSTRGSSHLGVKNYALEALWLWQKGGGERWKAD</sequence>
<dbReference type="Pfam" id="PF08621">
    <property type="entry name" value="RPAP1_N"/>
    <property type="match status" value="1"/>
</dbReference>
<dbReference type="AlphaFoldDB" id="A0AAV9V170"/>
<proteinExistence type="inferred from homology"/>
<protein>
    <submittedName>
        <fullName evidence="5">Uncharacterized protein</fullName>
    </submittedName>
</protein>
<dbReference type="EMBL" id="JAVHNQ010000003">
    <property type="protein sequence ID" value="KAK6352825.1"/>
    <property type="molecule type" value="Genomic_DNA"/>
</dbReference>
<dbReference type="Pfam" id="PF08620">
    <property type="entry name" value="RPAP1_C"/>
    <property type="match status" value="1"/>
</dbReference>
<dbReference type="PANTHER" id="PTHR21483:SF18">
    <property type="entry name" value="RNA POLYMERASE II-ASSOCIATED PROTEIN 1"/>
    <property type="match status" value="1"/>
</dbReference>
<comment type="caution">
    <text evidence="5">The sequence shown here is derived from an EMBL/GenBank/DDBJ whole genome shotgun (WGS) entry which is preliminary data.</text>
</comment>
<gene>
    <name evidence="5" type="ORF">TWF696_004825</name>
</gene>
<organism evidence="5 6">
    <name type="scientific">Orbilia brochopaga</name>
    <dbReference type="NCBI Taxonomy" id="3140254"/>
    <lineage>
        <taxon>Eukaryota</taxon>
        <taxon>Fungi</taxon>
        <taxon>Dikarya</taxon>
        <taxon>Ascomycota</taxon>
        <taxon>Pezizomycotina</taxon>
        <taxon>Orbiliomycetes</taxon>
        <taxon>Orbiliales</taxon>
        <taxon>Orbiliaceae</taxon>
        <taxon>Orbilia</taxon>
    </lineage>
</organism>
<accession>A0AAV9V170</accession>
<dbReference type="InterPro" id="IPR039913">
    <property type="entry name" value="RPAP1/Rba50"/>
</dbReference>
<keyword evidence="6" id="KW-1185">Reference proteome</keyword>
<dbReference type="Proteomes" id="UP001375240">
    <property type="component" value="Unassembled WGS sequence"/>
</dbReference>
<reference evidence="5 6" key="1">
    <citation type="submission" date="2019-10" db="EMBL/GenBank/DDBJ databases">
        <authorList>
            <person name="Palmer J.M."/>
        </authorList>
    </citation>
    <scope>NUCLEOTIDE SEQUENCE [LARGE SCALE GENOMIC DNA]</scope>
    <source>
        <strain evidence="5 6">TWF696</strain>
    </source>
</reference>
<dbReference type="InterPro" id="IPR013930">
    <property type="entry name" value="RPAP1_N"/>
</dbReference>
<feature type="domain" description="RPAP1 N-terminal" evidence="4">
    <location>
        <begin position="1"/>
        <end position="32"/>
    </location>
</feature>
<feature type="region of interest" description="Disordered" evidence="2">
    <location>
        <begin position="226"/>
        <end position="245"/>
    </location>
</feature>
<evidence type="ECO:0000259" key="3">
    <source>
        <dbReference type="Pfam" id="PF08620"/>
    </source>
</evidence>
<dbReference type="InterPro" id="IPR013929">
    <property type="entry name" value="RPAP1_C"/>
</dbReference>